<accession>A0A0D2AIK5</accession>
<dbReference type="GeneID" id="27360587"/>
<feature type="compositionally biased region" description="Polar residues" evidence="1">
    <location>
        <begin position="32"/>
        <end position="43"/>
    </location>
</feature>
<dbReference type="RefSeq" id="XP_016260167.1">
    <property type="nucleotide sequence ID" value="XM_016409859.1"/>
</dbReference>
<keyword evidence="3" id="KW-1185">Reference proteome</keyword>
<evidence type="ECO:0000313" key="2">
    <source>
        <dbReference type="EMBL" id="KIW39951.1"/>
    </source>
</evidence>
<name>A0A0D2AIK5_9EURO</name>
<feature type="region of interest" description="Disordered" evidence="1">
    <location>
        <begin position="1"/>
        <end position="83"/>
    </location>
</feature>
<feature type="region of interest" description="Disordered" evidence="1">
    <location>
        <begin position="148"/>
        <end position="182"/>
    </location>
</feature>
<dbReference type="Proteomes" id="UP000053342">
    <property type="component" value="Unassembled WGS sequence"/>
</dbReference>
<dbReference type="AlphaFoldDB" id="A0A0D2AIK5"/>
<dbReference type="STRING" id="215243.A0A0D2AIK5"/>
<dbReference type="EMBL" id="KN847339">
    <property type="protein sequence ID" value="KIW39951.1"/>
    <property type="molecule type" value="Genomic_DNA"/>
</dbReference>
<evidence type="ECO:0000256" key="1">
    <source>
        <dbReference type="SAM" id="MobiDB-lite"/>
    </source>
</evidence>
<feature type="compositionally biased region" description="Low complexity" evidence="1">
    <location>
        <begin position="1"/>
        <end position="19"/>
    </location>
</feature>
<proteinExistence type="predicted"/>
<gene>
    <name evidence="2" type="ORF">PV06_08513</name>
</gene>
<reference evidence="2 3" key="1">
    <citation type="submission" date="2015-01" db="EMBL/GenBank/DDBJ databases">
        <title>The Genome Sequence of Exophiala oligosperma CBS72588.</title>
        <authorList>
            <consortium name="The Broad Institute Genomics Platform"/>
            <person name="Cuomo C."/>
            <person name="de Hoog S."/>
            <person name="Gorbushina A."/>
            <person name="Stielow B."/>
            <person name="Teixiera M."/>
            <person name="Abouelleil A."/>
            <person name="Chapman S.B."/>
            <person name="Priest M."/>
            <person name="Young S.K."/>
            <person name="Wortman J."/>
            <person name="Nusbaum C."/>
            <person name="Birren B."/>
        </authorList>
    </citation>
    <scope>NUCLEOTIDE SEQUENCE [LARGE SCALE GENOMIC DNA]</scope>
    <source>
        <strain evidence="2 3">CBS 72588</strain>
    </source>
</reference>
<evidence type="ECO:0000313" key="3">
    <source>
        <dbReference type="Proteomes" id="UP000053342"/>
    </source>
</evidence>
<dbReference type="VEuPathDB" id="FungiDB:PV06_08513"/>
<dbReference type="OrthoDB" id="4156902at2759"/>
<protein>
    <submittedName>
        <fullName evidence="2">Uncharacterized protein</fullName>
    </submittedName>
</protein>
<organism evidence="2 3">
    <name type="scientific">Exophiala oligosperma</name>
    <dbReference type="NCBI Taxonomy" id="215243"/>
    <lineage>
        <taxon>Eukaryota</taxon>
        <taxon>Fungi</taxon>
        <taxon>Dikarya</taxon>
        <taxon>Ascomycota</taxon>
        <taxon>Pezizomycotina</taxon>
        <taxon>Eurotiomycetes</taxon>
        <taxon>Chaetothyriomycetidae</taxon>
        <taxon>Chaetothyriales</taxon>
        <taxon>Herpotrichiellaceae</taxon>
        <taxon>Exophiala</taxon>
    </lineage>
</organism>
<dbReference type="HOGENOM" id="CLU_1482007_0_0_1"/>
<sequence length="182" mass="19850">MSMNNTSSSSSSSCNNFQSTRLNGGGHVDLACSQSTSAVQEVSGQGQQPQQPQQPQPPPPPKRKNNPSIRPLPADKASNDRGTRYPIGLRAQALTLHSIGFHAHDVSRISGIPIRTVYGIVKKARERGYDPRVDPRILDYYVIDGFKAGRPKKNKGADESDSSRTVSTQPCEDVEPHTDQMI</sequence>